<organism evidence="1 2">
    <name type="scientific">Salvia divinorum</name>
    <name type="common">Maria pastora</name>
    <name type="synonym">Diviner's sage</name>
    <dbReference type="NCBI Taxonomy" id="28513"/>
    <lineage>
        <taxon>Eukaryota</taxon>
        <taxon>Viridiplantae</taxon>
        <taxon>Streptophyta</taxon>
        <taxon>Embryophyta</taxon>
        <taxon>Tracheophyta</taxon>
        <taxon>Spermatophyta</taxon>
        <taxon>Magnoliopsida</taxon>
        <taxon>eudicotyledons</taxon>
        <taxon>Gunneridae</taxon>
        <taxon>Pentapetalae</taxon>
        <taxon>asterids</taxon>
        <taxon>lamiids</taxon>
        <taxon>Lamiales</taxon>
        <taxon>Lamiaceae</taxon>
        <taxon>Nepetoideae</taxon>
        <taxon>Mentheae</taxon>
        <taxon>Salviinae</taxon>
        <taxon>Salvia</taxon>
        <taxon>Salvia subgen. Calosphace</taxon>
    </lineage>
</organism>
<dbReference type="AlphaFoldDB" id="A0ABD1GL36"/>
<proteinExistence type="predicted"/>
<gene>
    <name evidence="1" type="ORF">AAHA92_20693</name>
</gene>
<evidence type="ECO:0000313" key="2">
    <source>
        <dbReference type="Proteomes" id="UP001567538"/>
    </source>
</evidence>
<name>A0ABD1GL36_SALDI</name>
<reference evidence="1 2" key="1">
    <citation type="submission" date="2024-06" db="EMBL/GenBank/DDBJ databases">
        <title>A chromosome level genome sequence of Diviner's sage (Salvia divinorum).</title>
        <authorList>
            <person name="Ford S.A."/>
            <person name="Ro D.-K."/>
            <person name="Ness R.W."/>
            <person name="Phillips M.A."/>
        </authorList>
    </citation>
    <scope>NUCLEOTIDE SEQUENCE [LARGE SCALE GENOMIC DNA]</scope>
    <source>
        <strain evidence="1">SAF-2024a</strain>
        <tissue evidence="1">Leaf</tissue>
    </source>
</reference>
<keyword evidence="2" id="KW-1185">Reference proteome</keyword>
<sequence>MYIHLFSGLDAFKAPQVNLLFSPQPSACFHILDVPLLNSFTLAGDVPNRERWATFRDLLKVRYPGCPDAISPHWVLVLHWNHVFCRNHVQTQRCIHGKDRDQNSEQQELKAVGWQPTTWDDMEKYYTS</sequence>
<comment type="caution">
    <text evidence="1">The sequence shown here is derived from an EMBL/GenBank/DDBJ whole genome shotgun (WGS) entry which is preliminary data.</text>
</comment>
<protein>
    <submittedName>
        <fullName evidence="1">Uncharacterized protein</fullName>
    </submittedName>
</protein>
<dbReference type="EMBL" id="JBEAFC010000008">
    <property type="protein sequence ID" value="KAL1543758.1"/>
    <property type="molecule type" value="Genomic_DNA"/>
</dbReference>
<accession>A0ABD1GL36</accession>
<evidence type="ECO:0000313" key="1">
    <source>
        <dbReference type="EMBL" id="KAL1543758.1"/>
    </source>
</evidence>
<dbReference type="Proteomes" id="UP001567538">
    <property type="component" value="Unassembled WGS sequence"/>
</dbReference>